<evidence type="ECO:0000313" key="1">
    <source>
        <dbReference type="EMBL" id="NXW52699.1"/>
    </source>
</evidence>
<name>A0A7L4CR85_9AVES</name>
<gene>
    <name evidence="1" type="primary">Env1_7</name>
    <name evidence="1" type="ORF">NYCLEU_R14869</name>
</gene>
<organism evidence="1 2">
    <name type="scientific">Nyctiprogne leucopyga</name>
    <dbReference type="NCBI Taxonomy" id="382315"/>
    <lineage>
        <taxon>Eukaryota</taxon>
        <taxon>Metazoa</taxon>
        <taxon>Chordata</taxon>
        <taxon>Craniata</taxon>
        <taxon>Vertebrata</taxon>
        <taxon>Euteleostomi</taxon>
        <taxon>Archelosauria</taxon>
        <taxon>Archosauria</taxon>
        <taxon>Dinosauria</taxon>
        <taxon>Saurischia</taxon>
        <taxon>Theropoda</taxon>
        <taxon>Coelurosauria</taxon>
        <taxon>Aves</taxon>
        <taxon>Neognathae</taxon>
        <taxon>Neoaves</taxon>
        <taxon>Strisores</taxon>
        <taxon>Caprimulgiformes</taxon>
        <taxon>Caprimulgidae</taxon>
        <taxon>Chordeilinae</taxon>
        <taxon>Nyctiprogne</taxon>
    </lineage>
</organism>
<dbReference type="EMBL" id="VZZU01012245">
    <property type="protein sequence ID" value="NXW52699.1"/>
    <property type="molecule type" value="Genomic_DNA"/>
</dbReference>
<proteinExistence type="predicted"/>
<dbReference type="AlphaFoldDB" id="A0A7L4CR85"/>
<accession>A0A7L4CR85</accession>
<dbReference type="Proteomes" id="UP000551823">
    <property type="component" value="Unassembled WGS sequence"/>
</dbReference>
<protein>
    <submittedName>
        <fullName evidence="1">ENV1 protein</fullName>
    </submittedName>
</protein>
<reference evidence="1 2" key="1">
    <citation type="submission" date="2019-09" db="EMBL/GenBank/DDBJ databases">
        <title>Bird 10,000 Genomes (B10K) Project - Family phase.</title>
        <authorList>
            <person name="Zhang G."/>
        </authorList>
    </citation>
    <scope>NUCLEOTIDE SEQUENCE [LARGE SCALE GENOMIC DNA]</scope>
    <source>
        <strain evidence="1">B10K-DU-005-01</strain>
    </source>
</reference>
<feature type="non-terminal residue" evidence="1">
    <location>
        <position position="81"/>
    </location>
</feature>
<dbReference type="InterPro" id="IPR018154">
    <property type="entry name" value="TLV/ENV_coat_polyprotein"/>
</dbReference>
<feature type="non-terminal residue" evidence="1">
    <location>
        <position position="1"/>
    </location>
</feature>
<evidence type="ECO:0000313" key="2">
    <source>
        <dbReference type="Proteomes" id="UP000551823"/>
    </source>
</evidence>
<sequence length="81" mass="9176">RERNPLWKVMKAAYQTLNQTNPNITASCWLCYDIKPPFYEGIAIAAPYTTSKENNPPQCNWNESKTRITLQSVKGQGLCIG</sequence>
<comment type="caution">
    <text evidence="1">The sequence shown here is derived from an EMBL/GenBank/DDBJ whole genome shotgun (WGS) entry which is preliminary data.</text>
</comment>
<dbReference type="Pfam" id="PF00429">
    <property type="entry name" value="TLV_coat"/>
    <property type="match status" value="1"/>
</dbReference>
<keyword evidence="2" id="KW-1185">Reference proteome</keyword>